<reference evidence="2 3" key="1">
    <citation type="journal article" date="2015" name="Genome Announc.">
        <title>Complete Genome Sequence of Corynebacterium camporealensis DSM 44610, Isolated from the Milk of a Manchega Sheep with Subclinical Mastitis.</title>
        <authorList>
            <person name="Ruckert C."/>
            <person name="Albersmeier A."/>
            <person name="Winkler A."/>
            <person name="Tauch A."/>
        </authorList>
    </citation>
    <scope>NUCLEOTIDE SEQUENCE [LARGE SCALE GENOMIC DNA]</scope>
    <source>
        <strain evidence="2 3">DSM 44610</strain>
    </source>
</reference>
<accession>A0A0F6QZ49</accession>
<dbReference type="OrthoDB" id="4418870at2"/>
<dbReference type="KEGG" id="ccj:UL81_08440"/>
<dbReference type="PATRIC" id="fig|161896.4.peg.1651"/>
<dbReference type="HOGENOM" id="CLU_124344_0_0_11"/>
<dbReference type="EMBL" id="CP011311">
    <property type="protein sequence ID" value="AKE39638.1"/>
    <property type="molecule type" value="Genomic_DNA"/>
</dbReference>
<evidence type="ECO:0000256" key="1">
    <source>
        <dbReference type="SAM" id="Phobius"/>
    </source>
</evidence>
<keyword evidence="1" id="KW-0812">Transmembrane</keyword>
<dbReference type="AlphaFoldDB" id="A0A0F6QZ49"/>
<dbReference type="Proteomes" id="UP000033566">
    <property type="component" value="Chromosome"/>
</dbReference>
<sequence length="169" mass="18878">MHYTSWDRSDNSHPVLLVEEGPETLGTFSEHSADIDGEFWRLDNDPKLGASATLPDDRVFRIAGNLGKDRRLEISLDGRTFAFVMENSGEWIVDDVNEHKVAQFSTKNRGLRQAILEFDEDTEGLTQDEVIALSWFSRLVQEERTKGTAAPIIISLVLASIVAVAALFT</sequence>
<evidence type="ECO:0000313" key="2">
    <source>
        <dbReference type="EMBL" id="AKE39638.1"/>
    </source>
</evidence>
<keyword evidence="1" id="KW-1133">Transmembrane helix</keyword>
<proteinExistence type="predicted"/>
<feature type="transmembrane region" description="Helical" evidence="1">
    <location>
        <begin position="148"/>
        <end position="168"/>
    </location>
</feature>
<evidence type="ECO:0000313" key="3">
    <source>
        <dbReference type="Proteomes" id="UP000033566"/>
    </source>
</evidence>
<gene>
    <name evidence="2" type="ORF">UL81_08440</name>
</gene>
<dbReference type="RefSeq" id="WP_035105401.1">
    <property type="nucleotide sequence ID" value="NZ_CP011311.1"/>
</dbReference>
<organism evidence="2 3">
    <name type="scientific">Corynebacterium camporealensis</name>
    <dbReference type="NCBI Taxonomy" id="161896"/>
    <lineage>
        <taxon>Bacteria</taxon>
        <taxon>Bacillati</taxon>
        <taxon>Actinomycetota</taxon>
        <taxon>Actinomycetes</taxon>
        <taxon>Mycobacteriales</taxon>
        <taxon>Corynebacteriaceae</taxon>
        <taxon>Corynebacterium</taxon>
    </lineage>
</organism>
<keyword evidence="3" id="KW-1185">Reference proteome</keyword>
<name>A0A0F6QZ49_9CORY</name>
<protein>
    <submittedName>
        <fullName evidence="2">Uncharacterized protein</fullName>
    </submittedName>
</protein>
<keyword evidence="1" id="KW-0472">Membrane</keyword>